<feature type="transmembrane region" description="Helical" evidence="1">
    <location>
        <begin position="255"/>
        <end position="275"/>
    </location>
</feature>
<reference evidence="3" key="1">
    <citation type="journal article" date="2006" name="PLoS Biol.">
        <title>Macronuclear genome sequence of the ciliate Tetrahymena thermophila, a model eukaryote.</title>
        <authorList>
            <person name="Eisen J.A."/>
            <person name="Coyne R.S."/>
            <person name="Wu M."/>
            <person name="Wu D."/>
            <person name="Thiagarajan M."/>
            <person name="Wortman J.R."/>
            <person name="Badger J.H."/>
            <person name="Ren Q."/>
            <person name="Amedeo P."/>
            <person name="Jones K.M."/>
            <person name="Tallon L.J."/>
            <person name="Delcher A.L."/>
            <person name="Salzberg S.L."/>
            <person name="Silva J.C."/>
            <person name="Haas B.J."/>
            <person name="Majoros W.H."/>
            <person name="Farzad M."/>
            <person name="Carlton J.M."/>
            <person name="Smith R.K. Jr."/>
            <person name="Garg J."/>
            <person name="Pearlman R.E."/>
            <person name="Karrer K.M."/>
            <person name="Sun L."/>
            <person name="Manning G."/>
            <person name="Elde N.C."/>
            <person name="Turkewitz A.P."/>
            <person name="Asai D.J."/>
            <person name="Wilkes D.E."/>
            <person name="Wang Y."/>
            <person name="Cai H."/>
            <person name="Collins K."/>
            <person name="Stewart B.A."/>
            <person name="Lee S.R."/>
            <person name="Wilamowska K."/>
            <person name="Weinberg Z."/>
            <person name="Ruzzo W.L."/>
            <person name="Wloga D."/>
            <person name="Gaertig J."/>
            <person name="Frankel J."/>
            <person name="Tsao C.-C."/>
            <person name="Gorovsky M.A."/>
            <person name="Keeling P.J."/>
            <person name="Waller R.F."/>
            <person name="Patron N.J."/>
            <person name="Cherry J.M."/>
            <person name="Stover N.A."/>
            <person name="Krieger C.J."/>
            <person name="del Toro C."/>
            <person name="Ryder H.F."/>
            <person name="Williamson S.C."/>
            <person name="Barbeau R.A."/>
            <person name="Hamilton E.P."/>
            <person name="Orias E."/>
        </authorList>
    </citation>
    <scope>NUCLEOTIDE SEQUENCE [LARGE SCALE GENOMIC DNA]</scope>
    <source>
        <strain evidence="3">SB210</strain>
    </source>
</reference>
<dbReference type="RefSeq" id="XP_012651711.1">
    <property type="nucleotide sequence ID" value="XM_012796257.1"/>
</dbReference>
<keyword evidence="3" id="KW-1185">Reference proteome</keyword>
<evidence type="ECO:0000256" key="1">
    <source>
        <dbReference type="SAM" id="Phobius"/>
    </source>
</evidence>
<sequence length="503" mass="60102">MKKFNFMLFLMLVLNYYLIVWILVQYNIDGYYILFVVLLCFLSVERIFSIIRGTFAHTQESQQLDIGLMKSIALNLIFFDYSIQIDSNQEQSDDQLKNDQNYLFNLNFLAHCLNHIPIIFNIYILLNESTQTLQSYNIYLAITIYGISHQIIIDFINYKLTQRHHRFVLLSIYRFIQNGCKKVCFFMLIAVLINYRLSYLLLYIIYLLRYVYSLFQAESVKSLELLPILQIQYVFSSQLLSKYDIKAIHFLRSNLFQYLMLMLLLIIHLSINQALDIYSNRIIYATFIANTFEILSSVVSYYLFLKKGPLKFKIGITVEMKNYKKKISNLIRLLHQKKFSLFFSMFINLQNYKIFQTEELIDIIKYVMHGSIFYHLKVRNLDSNNQITNLITLTSQKDQLSIEIENIKEFNQLQILISYFLQNIFSSKQINIKINQILEIQLQKLFVQELCSYYPNKIIINDVNQNDLFSFWYSQQLSMTLFYNKFSNFIPINPTYLLYDLHE</sequence>
<keyword evidence="1 2" id="KW-0812">Transmembrane</keyword>
<keyword evidence="1" id="KW-0472">Membrane</keyword>
<evidence type="ECO:0000313" key="2">
    <source>
        <dbReference type="EMBL" id="EWS75789.1"/>
    </source>
</evidence>
<evidence type="ECO:0000313" key="3">
    <source>
        <dbReference type="Proteomes" id="UP000009168"/>
    </source>
</evidence>
<feature type="transmembrane region" description="Helical" evidence="1">
    <location>
        <begin position="7"/>
        <end position="24"/>
    </location>
</feature>
<dbReference type="GeneID" id="24437355"/>
<dbReference type="InParanoid" id="W7XL73"/>
<dbReference type="EMBL" id="GG662798">
    <property type="protein sequence ID" value="EWS75789.1"/>
    <property type="molecule type" value="Genomic_DNA"/>
</dbReference>
<feature type="transmembrane region" description="Helical" evidence="1">
    <location>
        <begin position="281"/>
        <end position="304"/>
    </location>
</feature>
<gene>
    <name evidence="2" type="ORF">TTHERM_000117579</name>
</gene>
<feature type="transmembrane region" description="Helical" evidence="1">
    <location>
        <begin position="138"/>
        <end position="156"/>
    </location>
</feature>
<accession>W7XL73</accession>
<dbReference type="AlphaFoldDB" id="W7XL73"/>
<dbReference type="KEGG" id="tet:TTHERM_000117579"/>
<feature type="transmembrane region" description="Helical" evidence="1">
    <location>
        <begin position="30"/>
        <end position="48"/>
    </location>
</feature>
<feature type="transmembrane region" description="Helical" evidence="1">
    <location>
        <begin position="102"/>
        <end position="126"/>
    </location>
</feature>
<organism evidence="2 3">
    <name type="scientific">Tetrahymena thermophila (strain SB210)</name>
    <dbReference type="NCBI Taxonomy" id="312017"/>
    <lineage>
        <taxon>Eukaryota</taxon>
        <taxon>Sar</taxon>
        <taxon>Alveolata</taxon>
        <taxon>Ciliophora</taxon>
        <taxon>Intramacronucleata</taxon>
        <taxon>Oligohymenophorea</taxon>
        <taxon>Hymenostomatida</taxon>
        <taxon>Tetrahymenina</taxon>
        <taxon>Tetrahymenidae</taxon>
        <taxon>Tetrahymena</taxon>
    </lineage>
</organism>
<keyword evidence="1" id="KW-1133">Transmembrane helix</keyword>
<proteinExistence type="predicted"/>
<dbReference type="Proteomes" id="UP000009168">
    <property type="component" value="Unassembled WGS sequence"/>
</dbReference>
<feature type="transmembrane region" description="Helical" evidence="1">
    <location>
        <begin position="183"/>
        <end position="205"/>
    </location>
</feature>
<protein>
    <submittedName>
        <fullName evidence="2">Transmembrane protein, putative</fullName>
    </submittedName>
</protein>
<name>W7XL73_TETTS</name>